<dbReference type="GO" id="GO:0006400">
    <property type="term" value="P:tRNA modification"/>
    <property type="evidence" value="ECO:0007669"/>
    <property type="project" value="InterPro"/>
</dbReference>
<reference evidence="3" key="1">
    <citation type="submission" date="2016-10" db="EMBL/GenBank/DDBJ databases">
        <authorList>
            <person name="Varghese N."/>
            <person name="Submissions S."/>
        </authorList>
    </citation>
    <scope>NUCLEOTIDE SEQUENCE [LARGE SCALE GENOMIC DNA]</scope>
    <source>
        <strain evidence="3">IBRC-M 10760</strain>
    </source>
</reference>
<sequence>MTLTFYAALSVSPSSMRKTFARLEDGYGSLEPLENIMFTPISGGEKAHQTIRELNDHVGINIMFDSGGYEVQVGNKTFDELQAYLHDFYGENHWGHRYVLPDNVPVSQDSSEVVQRKVEQTADISALFYRQMPDPLKPRALAVVQGHTQDQLQHCLNKYASLDGLQHVGFGSFGTSGVSNGVNMLTTEAYHNLEWAVNQAHEAGLSVHAFGVGGPTSIPLLYHAGVDSFDTTSWMRSSGYGNVFFPFKSRYNASHRTKRGGNLLTKDELPHIKAETEHECPFCQEMSQLRSSRWNRIMHNLIVIHEMTNRVEDMTREEILKAMDEESKYRRRLKKVTSSNKSEVSI</sequence>
<accession>A0A1G7TQA0</accession>
<feature type="domain" description="tRNA-guanine(15) transglycosylase-like" evidence="1">
    <location>
        <begin position="102"/>
        <end position="321"/>
    </location>
</feature>
<name>A0A1G7TQA0_9EURY</name>
<dbReference type="AlphaFoldDB" id="A0A1G7TQA0"/>
<organism evidence="2 3">
    <name type="scientific">Halorientalis regularis</name>
    <dbReference type="NCBI Taxonomy" id="660518"/>
    <lineage>
        <taxon>Archaea</taxon>
        <taxon>Methanobacteriati</taxon>
        <taxon>Methanobacteriota</taxon>
        <taxon>Stenosarchaea group</taxon>
        <taxon>Halobacteria</taxon>
        <taxon>Halobacteriales</taxon>
        <taxon>Haloarculaceae</taxon>
        <taxon>Halorientalis</taxon>
    </lineage>
</organism>
<gene>
    <name evidence="2" type="ORF">SAMN05216218_1289</name>
</gene>
<evidence type="ECO:0000313" key="2">
    <source>
        <dbReference type="EMBL" id="SDG37465.1"/>
    </source>
</evidence>
<protein>
    <submittedName>
        <fullName evidence="2">Queuine tRNA-ribosyltransferase</fullName>
    </submittedName>
</protein>
<keyword evidence="2" id="KW-0808">Transferase</keyword>
<keyword evidence="3" id="KW-1185">Reference proteome</keyword>
<dbReference type="Gene3D" id="3.20.20.105">
    <property type="entry name" value="Queuine tRNA-ribosyltransferase-like"/>
    <property type="match status" value="1"/>
</dbReference>
<dbReference type="GO" id="GO:0016740">
    <property type="term" value="F:transferase activity"/>
    <property type="evidence" value="ECO:0007669"/>
    <property type="project" value="UniProtKB-KW"/>
</dbReference>
<proteinExistence type="predicted"/>
<dbReference type="Proteomes" id="UP000199076">
    <property type="component" value="Unassembled WGS sequence"/>
</dbReference>
<evidence type="ECO:0000313" key="3">
    <source>
        <dbReference type="Proteomes" id="UP000199076"/>
    </source>
</evidence>
<dbReference type="STRING" id="660518.SAMN05216218_1289"/>
<dbReference type="InterPro" id="IPR002616">
    <property type="entry name" value="tRNA_ribo_trans-like"/>
</dbReference>
<evidence type="ECO:0000259" key="1">
    <source>
        <dbReference type="Pfam" id="PF01702"/>
    </source>
</evidence>
<dbReference type="Pfam" id="PF01702">
    <property type="entry name" value="TGT"/>
    <property type="match status" value="1"/>
</dbReference>
<dbReference type="InterPro" id="IPR036511">
    <property type="entry name" value="TGT-like_sf"/>
</dbReference>
<dbReference type="SUPFAM" id="SSF51713">
    <property type="entry name" value="tRNA-guanine transglycosylase"/>
    <property type="match status" value="1"/>
</dbReference>
<dbReference type="EMBL" id="FNBK01000028">
    <property type="protein sequence ID" value="SDG37465.1"/>
    <property type="molecule type" value="Genomic_DNA"/>
</dbReference>